<dbReference type="SUPFAM" id="SSF53300">
    <property type="entry name" value="vWA-like"/>
    <property type="match status" value="1"/>
</dbReference>
<proteinExistence type="predicted"/>
<dbReference type="Pfam" id="PF17963">
    <property type="entry name" value="Big_9"/>
    <property type="match status" value="8"/>
</dbReference>
<dbReference type="InterPro" id="IPR002035">
    <property type="entry name" value="VWF_A"/>
</dbReference>
<feature type="domain" description="VWFA" evidence="3">
    <location>
        <begin position="2338"/>
        <end position="2523"/>
    </location>
</feature>
<dbReference type="PRINTS" id="PR00313">
    <property type="entry name" value="CABNDNGRPT"/>
</dbReference>
<accession>A0A327NC98</accession>
<dbReference type="NCBIfam" id="TIGR01965">
    <property type="entry name" value="VCBS_repeat"/>
    <property type="match status" value="9"/>
</dbReference>
<dbReference type="SMART" id="SM00327">
    <property type="entry name" value="VWA"/>
    <property type="match status" value="1"/>
</dbReference>
<organism evidence="4 5">
    <name type="scientific">Pseudomonas fluorescens</name>
    <dbReference type="NCBI Taxonomy" id="294"/>
    <lineage>
        <taxon>Bacteria</taxon>
        <taxon>Pseudomonadati</taxon>
        <taxon>Pseudomonadota</taxon>
        <taxon>Gammaproteobacteria</taxon>
        <taxon>Pseudomonadales</taxon>
        <taxon>Pseudomonadaceae</taxon>
        <taxon>Pseudomonas</taxon>
    </lineage>
</organism>
<feature type="region of interest" description="Disordered" evidence="2">
    <location>
        <begin position="105"/>
        <end position="129"/>
    </location>
</feature>
<dbReference type="InterPro" id="IPR011049">
    <property type="entry name" value="Serralysin-like_metalloprot_C"/>
</dbReference>
<dbReference type="Pfam" id="PF00353">
    <property type="entry name" value="HemolysinCabind"/>
    <property type="match status" value="2"/>
</dbReference>
<dbReference type="EMBL" id="QLIN01000001">
    <property type="protein sequence ID" value="RAI72682.1"/>
    <property type="molecule type" value="Genomic_DNA"/>
</dbReference>
<keyword evidence="1" id="KW-0106">Calcium</keyword>
<dbReference type="Pfam" id="PF13519">
    <property type="entry name" value="VWA_2"/>
    <property type="match status" value="1"/>
</dbReference>
<dbReference type="CDD" id="cd00198">
    <property type="entry name" value="vWFA"/>
    <property type="match status" value="1"/>
</dbReference>
<name>A0A327NC98_PSEFL</name>
<dbReference type="SUPFAM" id="SSF51120">
    <property type="entry name" value="beta-Roll"/>
    <property type="match status" value="2"/>
</dbReference>
<gene>
    <name evidence="4" type="ORF">DOZ80_03835</name>
</gene>
<dbReference type="Proteomes" id="UP000249493">
    <property type="component" value="Unassembled WGS sequence"/>
</dbReference>
<dbReference type="GO" id="GO:0005509">
    <property type="term" value="F:calcium ion binding"/>
    <property type="evidence" value="ECO:0007669"/>
    <property type="project" value="InterPro"/>
</dbReference>
<dbReference type="InterPro" id="IPR019960">
    <property type="entry name" value="T1SS_VCA0849"/>
</dbReference>
<feature type="compositionally biased region" description="Low complexity" evidence="2">
    <location>
        <begin position="108"/>
        <end position="124"/>
    </location>
</feature>
<evidence type="ECO:0000256" key="1">
    <source>
        <dbReference type="ARBA" id="ARBA00022837"/>
    </source>
</evidence>
<reference evidence="4 5" key="1">
    <citation type="submission" date="2018-06" db="EMBL/GenBank/DDBJ databases">
        <authorList>
            <person name="Zhirakovskaya E."/>
        </authorList>
    </citation>
    <scope>NUCLEOTIDE SEQUENCE [LARGE SCALE GENOMIC DNA]</scope>
    <source>
        <strain evidence="4 5">LY3</strain>
    </source>
</reference>
<evidence type="ECO:0000313" key="5">
    <source>
        <dbReference type="Proteomes" id="UP000249493"/>
    </source>
</evidence>
<sequence>MATLIGIVSKVIGQVFAVASDGTRRALVEGDRLFAGDQLSTGAEGAVAVHLQNGQELTLGRDSSMQMTPQLLANQIPHVDPHEAATPSEAQLTDVEQLQKAIAAGDDPTQTAEATAAGPATTTGVPGGIQGSGHSFVMLEEVGGRVDPTIGFPTAGFNGIPELPEERLNANPDNNVVEAAAPVLAPVVPQAPNNPVTFEGLSEQNGERSVNEANLADGSARNEGSLTRSGTFTINAPDGLTSLSIGAINVISGGVATGFAQSITTPLGSTLTFTGYNPATGVVSYSYTLNRAETHASGEGANSLDEHFTVVAIDSNGDSATGTLDISIIDDVPKAVDDSNGIASETLLTLNGNVLSNDVQGADRVAVGENSGPITPGTFTGTYGTLVLNANGTYTYTLNTSDADFKALHGGGNGTETFTYTLTDADGDSSTANLVLQIHNNDDPITIGGLNAEGGELTVFERNLSDGSAPDASALTQNGTFTVAALDGVTSLTVGGIAVVTGGVAAGFPQSITTPLGSTLTITGFNAATGGVSYSYTLVDNEAHPTASGANTLPEQFAVTVVDDNGTTTTGSLDVSIVDDLPNAVDDSNGTASETLLTLNGNVLSNDVQGADRVTVGENAGPITPGTFTGTYGTLVLNANGTYTYTLNTSDADFKALHGGGDGSETFTYTLTDADGDSSTANLVLQIHNNDDPVTIGGLNVEGGELTVYEKNLSDGSAPDATALTQNGTFTVTALDGVTTLSVGGIAVVTAGVAAGFPQSITTPLGSTLTITGFNAATGVISYSYTLNDNEAHPAANGANTLPEQFAVTVVDDNGTTTTGSLDVSIVDDLPNAVDDSNGTASETLLTLNGNVLSNDVQGADRVAVGENSGPITPGTFTGTYGTLVLNANGTYTYTLNTSDADFKALHGGGNGSETFTYTLTDADGDSSTANLVLQIHNNDDPVTIGGLNVEGGELTVFEKNLSDGSNPDAPALTQSGTFTVTALDGVTTLTVGGIAVVTGGVAAGFPQSITTPLGSTLTITGFNAATGVVSYSYTLNDNEAHPTANGANILPEQFAVTVVDDNGTTATGSLDVNIVDDLPKGVDDSNASTASETLLTLNGNVLSNDVQGADRVTLGENAGPITPGTFIGTYGTLVLNANGTYTYTLNTSDADFKALHGGGGGSETFTYTITDSDGDSSTANLVLNVYNNDDPVVLNGLNVYGGELTVYEKNLSDGSSPNAPALTQSSTFTVTALDGLQTLTVGGIAVVSGGVAAGFPQSITTPLGSTLTITGFNAATGVISYSYTLNDNEAHPAANGANSLTENFNVVATDSDGDSSTGQINVNIVDDLPKGVYDSNASTASETLLTLNGNVLSNDVQGADRVTLGENAGPITPGTFTGIYGTLVLNANGTYTYTLNSSDADFKALHGGGDGSETFTYTLTDADGDSSTANLVLQIHNNDDSITIDGLNVEGGELTVFEKNLSDGSNPDTPALTQSGTFTVTALDGVTTLAVGGIAVVSGGVAAGFPQSITTPLGSTLTITGFNAATGVVSYSYTLNDNEAHPTANGANTLPEQFAVTVVDNNGTTATGSLDVNIVDDLPKGVYDSNASTASETLLTLNGNVLSNDVQGADRVAIDESAGPITPGTFTGIYGTLVLNANGTYTYTLNPNDTDFKALHGGGDGSETFTYTLTDSDGDSSTANLVLNVYNNDDPVVLNGLNVYGGELTVYEKNLSDGSSPNASALTQSGTFTVTALDGVTTLSVGGIAVVTGGVAVGFPQSITTPLGSTLTITGFNAATGVVSYSYTLNDNEAHPTANGANTLPEQFAVTVVDDNGTTATGSLDVNIVDDLPKGVYDSNASTASETLLTLTGNVLSNDVQGADRVALGANAGPITPGTFTGTYGTLVLNANGTYTYTLNTSDADFKALHGGGDGSETFTYTLTDADGDTSTANLVLNVHNNDDLVTLNGLDVYGGELTVYEKNLSDGSSPSVPALTQSGTFTVTALDGLQTLTVGGIAVVTGGVAAGFPQSITTPLGSTLTITGFNAATGVISYSYTLNDNEAHPTANGANSLPENFNVVATDTDGDTATGQINVNIIDDLPGAKPDSSSVVEGGTVNISVLGNDVSGADGPATVVGVRAGSNTSTSAIGGLGNQINGTYGYLTLDANGNAVYHSNQNSVGNAGATDTFTYTVRDSDGDESTTTITIDVANSAIKANPDSDVTVYEKALDLSKDGQDLAAGTVTGSDPGNAGETASGTLVGSVSGGSGALTYTLVGSATGTYGQILLNPDGSYTYTLTSAPKTSPNANDGPNSLSESFTYKATDALGNSSTSTIVVNIVDDVPKAVATERSVAAVEIDSNLLIVLDVSGSMADPSGVSGLSRLDLAKQAISALLDKYDDLGDVKVQLVTFSSSATDRTSVWVDVATAKALLAGLTANGGTNYDAAVATMQTAFNTSGKLTGAQNVGYFFSDGKPTAGQEIGTADETALKAFLDANNIKNYAIGLGSGVTNANLNPLAYDGSSHTDTNAVVVTDLNQLNSVLSGTVIGAPVTGSMLGEGGSFGADGGFIKTITVDGTTYTYDPSGNSNQGSLNFSGGLNHGTFNTVDNTLSIATNNSGTLLINLDTGDYTYISQKTTSVLITENIGFTVSDNDGDLVSSTLTVKVIPNAPPVAADDNVITNVLSGTIVVPGELLLANDTDPNGDQLSATPTSFNTGWIARDADFTGTGAISFTGTNNNATNQNLSDVRNAFAANAATMTAMLVISGYLGAVSNSNANDEDLITVKLKQGETLNLDHNLAAGHVTMEYSLNGGAFVNIADGGTITASADGTYRIHMTNITDPGNGNTNAAENYQLTMTVNYAGAHDVTPDYHGTYTANDNHGGSDSANLTISYQDGHTLTGTSGDDVLVAGTGNNIINAGDGNDVLTAGSGNNELHGGVGNDWLYSGPGNDILDGGTGIDTASFAHATAGVTVNLSLLGAQNTLGAGTDTLTGIENLVGSNFNDTLTGDNNNNVINGGLGNDILNGGGGDDLLIGGLGNNTLTGGAGADTLQWLKGNSGHDVITDFAPGTDKLDLSQLLQGENGTTASLDDYLHFTVTGSGPSTVTSIDVSAMAGAAPNQTIDLAGVNLASYYGVTPGAGGVIAGGHDTATIINGMLNDHSLKVDTV</sequence>
<evidence type="ECO:0000259" key="3">
    <source>
        <dbReference type="PROSITE" id="PS50234"/>
    </source>
</evidence>
<dbReference type="PROSITE" id="PS50234">
    <property type="entry name" value="VWFA"/>
    <property type="match status" value="1"/>
</dbReference>
<protein>
    <submittedName>
        <fullName evidence="4">Type I secretion target</fullName>
    </submittedName>
</protein>
<dbReference type="InterPro" id="IPR001343">
    <property type="entry name" value="Hemolysn_Ca-bd"/>
</dbReference>
<dbReference type="NCBIfam" id="TIGR03661">
    <property type="entry name" value="T1SS_VCA0849"/>
    <property type="match status" value="1"/>
</dbReference>
<evidence type="ECO:0000313" key="4">
    <source>
        <dbReference type="EMBL" id="RAI72682.1"/>
    </source>
</evidence>
<comment type="caution">
    <text evidence="4">The sequence shown here is derived from an EMBL/GenBank/DDBJ whole genome shotgun (WGS) entry which is preliminary data.</text>
</comment>
<dbReference type="Gene3D" id="3.40.50.410">
    <property type="entry name" value="von Willebrand factor, type A domain"/>
    <property type="match status" value="1"/>
</dbReference>
<dbReference type="InterPro" id="IPR036465">
    <property type="entry name" value="vWFA_dom_sf"/>
</dbReference>
<evidence type="ECO:0000256" key="2">
    <source>
        <dbReference type="SAM" id="MobiDB-lite"/>
    </source>
</evidence>
<dbReference type="NCBIfam" id="NF033682">
    <property type="entry name" value="retention_LapA"/>
    <property type="match status" value="1"/>
</dbReference>
<dbReference type="RefSeq" id="WP_111280403.1">
    <property type="nucleotide sequence ID" value="NZ_QLIN01000001.1"/>
</dbReference>
<dbReference type="Gene3D" id="2.150.10.10">
    <property type="entry name" value="Serralysin-like metalloprotease, C-terminal"/>
    <property type="match status" value="2"/>
</dbReference>
<dbReference type="InterPro" id="IPR047777">
    <property type="entry name" value="LapA-like_RM"/>
</dbReference>
<dbReference type="InterPro" id="IPR010221">
    <property type="entry name" value="VCBS_dom"/>
</dbReference>